<feature type="region of interest" description="Disordered" evidence="1">
    <location>
        <begin position="84"/>
        <end position="153"/>
    </location>
</feature>
<dbReference type="OrthoDB" id="8759084at2"/>
<organism evidence="2 3">
    <name type="scientific">Pseudoduganella ginsengisoli</name>
    <dbReference type="NCBI Taxonomy" id="1462440"/>
    <lineage>
        <taxon>Bacteria</taxon>
        <taxon>Pseudomonadati</taxon>
        <taxon>Pseudomonadota</taxon>
        <taxon>Betaproteobacteria</taxon>
        <taxon>Burkholderiales</taxon>
        <taxon>Oxalobacteraceae</taxon>
        <taxon>Telluria group</taxon>
        <taxon>Pseudoduganella</taxon>
    </lineage>
</organism>
<dbReference type="EMBL" id="WNLA01000006">
    <property type="protein sequence ID" value="MTW02696.1"/>
    <property type="molecule type" value="Genomic_DNA"/>
</dbReference>
<evidence type="ECO:0000313" key="2">
    <source>
        <dbReference type="EMBL" id="MTW02696.1"/>
    </source>
</evidence>
<protein>
    <submittedName>
        <fullName evidence="2">PRTRC system protein E</fullName>
    </submittedName>
</protein>
<evidence type="ECO:0000313" key="3">
    <source>
        <dbReference type="Proteomes" id="UP000484015"/>
    </source>
</evidence>
<evidence type="ECO:0000256" key="1">
    <source>
        <dbReference type="SAM" id="MobiDB-lite"/>
    </source>
</evidence>
<dbReference type="InterPro" id="IPR022273">
    <property type="entry name" value="PRTRC_protein-E"/>
</dbReference>
<feature type="compositionally biased region" description="Low complexity" evidence="1">
    <location>
        <begin position="130"/>
        <end position="141"/>
    </location>
</feature>
<feature type="compositionally biased region" description="Low complexity" evidence="1">
    <location>
        <begin position="95"/>
        <end position="109"/>
    </location>
</feature>
<dbReference type="RefSeq" id="WP_155439095.1">
    <property type="nucleotide sequence ID" value="NZ_WNLA01000006.1"/>
</dbReference>
<dbReference type="Proteomes" id="UP000484015">
    <property type="component" value="Unassembled WGS sequence"/>
</dbReference>
<keyword evidence="3" id="KW-1185">Reference proteome</keyword>
<feature type="compositionally biased region" description="Polar residues" evidence="1">
    <location>
        <begin position="144"/>
        <end position="153"/>
    </location>
</feature>
<gene>
    <name evidence="2" type="ORF">GM668_11440</name>
</gene>
<comment type="caution">
    <text evidence="2">The sequence shown here is derived from an EMBL/GenBank/DDBJ whole genome shotgun (WGS) entry which is preliminary data.</text>
</comment>
<dbReference type="AlphaFoldDB" id="A0A6L6PZM9"/>
<reference evidence="2 3" key="1">
    <citation type="submission" date="2019-11" db="EMBL/GenBank/DDBJ databases">
        <title>Type strains purchased from KCTC, JCM and DSMZ.</title>
        <authorList>
            <person name="Lu H."/>
        </authorList>
    </citation>
    <scope>NUCLEOTIDE SEQUENCE [LARGE SCALE GENOMIC DNA]</scope>
    <source>
        <strain evidence="2 3">KCTC 42409</strain>
    </source>
</reference>
<name>A0A6L6PZM9_9BURK</name>
<dbReference type="NCBIfam" id="TIGR03741">
    <property type="entry name" value="PRTRC_E"/>
    <property type="match status" value="1"/>
</dbReference>
<proteinExistence type="predicted"/>
<sequence length="153" mass="16206">MGMFTELYPLATSTRLAMLVTADAERGLMTISVMPRPNVAAAIKLAADLTLTATPEEFDAGFVTALTGYRAELAPLLEQAAAASRAIQTEKTNLQKQSKPASKPAAAAKPHTKPAPRCADLDGGDEVGEAAAPDNPNNDPDCSWQKNRQPQLF</sequence>
<accession>A0A6L6PZM9</accession>